<gene>
    <name evidence="2" type="ORF">D7Y07_05675</name>
</gene>
<keyword evidence="1" id="KW-0472">Membrane</keyword>
<keyword evidence="1" id="KW-0812">Transmembrane</keyword>
<dbReference type="Proteomes" id="UP000267159">
    <property type="component" value="Unassembled WGS sequence"/>
</dbReference>
<proteinExistence type="predicted"/>
<dbReference type="RefSeq" id="WP_121765528.1">
    <property type="nucleotide sequence ID" value="NZ_JAQOUP010000167.1"/>
</dbReference>
<sequence length="143" mass="15621">MQITVNDRQTLLDIAVIALGSAAGVFALAQRNGISVTATLTDGQAISYELEDVVSPAVRSAYALRHISPATDIDPAEYKELLYQTGTKRPTVSRPQLDPSGDVLVVEKVDEVLDLLDKKQPVYVQSDQQLTRIFADPFSEIFS</sequence>
<dbReference type="EMBL" id="RAZM01000012">
    <property type="protein sequence ID" value="RLT80875.1"/>
    <property type="molecule type" value="Genomic_DNA"/>
</dbReference>
<keyword evidence="1" id="KW-1133">Transmembrane helix</keyword>
<organism evidence="2 3">
    <name type="scientific">Bacteroides acidifaciens</name>
    <dbReference type="NCBI Taxonomy" id="85831"/>
    <lineage>
        <taxon>Bacteria</taxon>
        <taxon>Pseudomonadati</taxon>
        <taxon>Bacteroidota</taxon>
        <taxon>Bacteroidia</taxon>
        <taxon>Bacteroidales</taxon>
        <taxon>Bacteroidaceae</taxon>
        <taxon>Bacteroides</taxon>
    </lineage>
</organism>
<protein>
    <submittedName>
        <fullName evidence="2">Uncharacterized protein</fullName>
    </submittedName>
</protein>
<name>A0A3L8A9M3_9BACE</name>
<comment type="caution">
    <text evidence="2">The sequence shown here is derived from an EMBL/GenBank/DDBJ whole genome shotgun (WGS) entry which is preliminary data.</text>
</comment>
<reference evidence="2 3" key="1">
    <citation type="submission" date="2018-09" db="EMBL/GenBank/DDBJ databases">
        <title>Murine metabolic-syndrome-specific gut microbial biobank.</title>
        <authorList>
            <person name="Liu C."/>
        </authorList>
    </citation>
    <scope>NUCLEOTIDE SEQUENCE [LARGE SCALE GENOMIC DNA]</scope>
    <source>
        <strain evidence="2 3">0.1X-D8-26</strain>
    </source>
</reference>
<accession>A0A3L8A9M3</accession>
<dbReference type="AlphaFoldDB" id="A0A3L8A9M3"/>
<feature type="transmembrane region" description="Helical" evidence="1">
    <location>
        <begin position="12"/>
        <end position="29"/>
    </location>
</feature>
<evidence type="ECO:0000256" key="1">
    <source>
        <dbReference type="SAM" id="Phobius"/>
    </source>
</evidence>
<evidence type="ECO:0000313" key="3">
    <source>
        <dbReference type="Proteomes" id="UP000267159"/>
    </source>
</evidence>
<evidence type="ECO:0000313" key="2">
    <source>
        <dbReference type="EMBL" id="RLT80875.1"/>
    </source>
</evidence>